<dbReference type="Proteomes" id="UP000278149">
    <property type="component" value="Unassembled WGS sequence"/>
</dbReference>
<dbReference type="PANTHER" id="PTHR34857">
    <property type="entry name" value="SLL0384 PROTEIN"/>
    <property type="match status" value="1"/>
</dbReference>
<organism evidence="7 8">
    <name type="scientific">Candidatus Korarchaeum cryptofilum</name>
    <dbReference type="NCBI Taxonomy" id="498846"/>
    <lineage>
        <taxon>Archaea</taxon>
        <taxon>Thermoproteota</taxon>
        <taxon>Candidatus Korarchaeia</taxon>
        <taxon>Candidatus Korarchaeales</taxon>
        <taxon>Candidatus Korarchaeaceae</taxon>
        <taxon>Candidatus Korarchaeum</taxon>
    </lineage>
</organism>
<dbReference type="InterPro" id="IPR051611">
    <property type="entry name" value="ECF_transporter_component"/>
</dbReference>
<comment type="subcellular location">
    <subcellularLocation>
        <location evidence="1">Membrane</location>
        <topology evidence="1">Multi-pass membrane protein</topology>
    </subcellularLocation>
</comment>
<name>A0A3R9P9F3_9CREN</name>
<dbReference type="PANTHER" id="PTHR34857:SF2">
    <property type="entry name" value="SLL0384 PROTEIN"/>
    <property type="match status" value="1"/>
</dbReference>
<evidence type="ECO:0000256" key="5">
    <source>
        <dbReference type="ARBA" id="ARBA00023136"/>
    </source>
</evidence>
<evidence type="ECO:0000313" key="7">
    <source>
        <dbReference type="EMBL" id="RSN67770.1"/>
    </source>
</evidence>
<dbReference type="AlphaFoldDB" id="A0A3R9P9F3"/>
<sequence length="233" mass="25958">MDPRVKLFLFAAWFSSGFLCKSIYSLISLLVSSMIILALTGSLASVLSRLRNFIPIILLAFPLWTFLNKWSLFHASTGFDLSLGLFMTIRLLLIIMISMTFLISVKPTEIVRALNSLRVPPVVTAVLALALRTLYIIAEDYKSIKEAHTSRGLELDKGSLIKRAKSHIPLLLPLLIRSIDSAEKMVLALELRPTLLTSRRSSPLRARDLLITFGCLLLIALLLYCDSILVSSV</sequence>
<evidence type="ECO:0000313" key="8">
    <source>
        <dbReference type="Proteomes" id="UP000278149"/>
    </source>
</evidence>
<dbReference type="InterPro" id="IPR003339">
    <property type="entry name" value="ABC/ECF_trnsptr_transmembrane"/>
</dbReference>
<evidence type="ECO:0000256" key="1">
    <source>
        <dbReference type="ARBA" id="ARBA00004141"/>
    </source>
</evidence>
<dbReference type="EMBL" id="RCOR01000042">
    <property type="protein sequence ID" value="RSN67770.1"/>
    <property type="molecule type" value="Genomic_DNA"/>
</dbReference>
<evidence type="ECO:0000256" key="2">
    <source>
        <dbReference type="ARBA" id="ARBA00022475"/>
    </source>
</evidence>
<feature type="transmembrane region" description="Helical" evidence="6">
    <location>
        <begin position="209"/>
        <end position="230"/>
    </location>
</feature>
<feature type="transmembrane region" description="Helical" evidence="6">
    <location>
        <begin position="23"/>
        <end position="47"/>
    </location>
</feature>
<feature type="transmembrane region" description="Helical" evidence="6">
    <location>
        <begin position="83"/>
        <end position="105"/>
    </location>
</feature>
<proteinExistence type="predicted"/>
<accession>A0A3R9P9F3</accession>
<dbReference type="Pfam" id="PF02361">
    <property type="entry name" value="CbiQ"/>
    <property type="match status" value="1"/>
</dbReference>
<dbReference type="GO" id="GO:0005886">
    <property type="term" value="C:plasma membrane"/>
    <property type="evidence" value="ECO:0007669"/>
    <property type="project" value="UniProtKB-ARBA"/>
</dbReference>
<evidence type="ECO:0000256" key="3">
    <source>
        <dbReference type="ARBA" id="ARBA00022692"/>
    </source>
</evidence>
<evidence type="ECO:0000256" key="4">
    <source>
        <dbReference type="ARBA" id="ARBA00022989"/>
    </source>
</evidence>
<gene>
    <name evidence="7" type="ORF">D9Q81_08060</name>
</gene>
<protein>
    <submittedName>
        <fullName evidence="7">Energy-coupling factor transporter transmembrane protein EcfT</fullName>
    </submittedName>
</protein>
<keyword evidence="5 6" id="KW-0472">Membrane</keyword>
<feature type="transmembrane region" description="Helical" evidence="6">
    <location>
        <begin position="53"/>
        <end position="71"/>
    </location>
</feature>
<evidence type="ECO:0000256" key="6">
    <source>
        <dbReference type="SAM" id="Phobius"/>
    </source>
</evidence>
<keyword evidence="2" id="KW-1003">Cell membrane</keyword>
<keyword evidence="4 6" id="KW-1133">Transmembrane helix</keyword>
<keyword evidence="3 6" id="KW-0812">Transmembrane</keyword>
<dbReference type="CDD" id="cd16914">
    <property type="entry name" value="EcfT"/>
    <property type="match status" value="1"/>
</dbReference>
<comment type="caution">
    <text evidence="7">The sequence shown here is derived from an EMBL/GenBank/DDBJ whole genome shotgun (WGS) entry which is preliminary data.</text>
</comment>
<reference evidence="7 8" key="1">
    <citation type="submission" date="2018-10" db="EMBL/GenBank/DDBJ databases">
        <title>Co-occurring genomic capacity for anaerobic methane metabolism and dissimilatory sulfite reduction discovered in the Korarchaeota.</title>
        <authorList>
            <person name="Mckay L.J."/>
            <person name="Dlakic M."/>
            <person name="Fields M.W."/>
            <person name="Delmont T.O."/>
            <person name="Eren A.M."/>
            <person name="Jay Z.J."/>
            <person name="Klingelsmith K.B."/>
            <person name="Rusch D.B."/>
            <person name="Inskeep W.P."/>
        </authorList>
    </citation>
    <scope>NUCLEOTIDE SEQUENCE [LARGE SCALE GENOMIC DNA]</scope>
    <source>
        <strain evidence="7 8">WS</strain>
    </source>
</reference>